<keyword evidence="3" id="KW-1185">Reference proteome</keyword>
<dbReference type="InterPro" id="IPR000683">
    <property type="entry name" value="Gfo/Idh/MocA-like_OxRdtase_N"/>
</dbReference>
<evidence type="ECO:0000259" key="1">
    <source>
        <dbReference type="Pfam" id="PF01408"/>
    </source>
</evidence>
<accession>A0ABP9JLE8</accession>
<proteinExistence type="predicted"/>
<dbReference type="EMBL" id="BAABIW010000024">
    <property type="protein sequence ID" value="GAA5033688.1"/>
    <property type="molecule type" value="Genomic_DNA"/>
</dbReference>
<gene>
    <name evidence="2" type="ORF">GCM10023258_33750</name>
</gene>
<dbReference type="Gene3D" id="3.30.360.10">
    <property type="entry name" value="Dihydrodipicolinate Reductase, domain 2"/>
    <property type="match status" value="1"/>
</dbReference>
<dbReference type="RefSeq" id="WP_345508683.1">
    <property type="nucleotide sequence ID" value="NZ_BAABIW010000024.1"/>
</dbReference>
<protein>
    <submittedName>
        <fullName evidence="2">Gfo/Idh/MocA family oxidoreductase</fullName>
    </submittedName>
</protein>
<dbReference type="InterPro" id="IPR036291">
    <property type="entry name" value="NAD(P)-bd_dom_sf"/>
</dbReference>
<sequence length="347" mass="37236">MSSQPSSPPRVVVRGSGSIGQRHARVFRQEGADVWLWPVRDRGLTGLAGVDEATGARLLDDSSGPAALRDAFVVVATDTSRHVADALEALDGGAEKVLVEKPVAPSADAAEALDAHPRRSAVWVAAPLRAHEGFRHLRRLVGRLHRGGSAHVWCQSWLPDWRPDRDYRESYSARADEGGVLRDLVHEIDHATVLFGRPLLLGAVVDSGGPLDVESDQAATLLWRTAGDFAVTVRLDYTSRPASRGVVVRSPDGTLEWDVARATVRHTSAGGEVTEQVFDHDLDRDLVMGAQARAAMALRPSAPVDERVARGAPATLTEGIGAVRLCDEARATGALVIDDLAHREGRS</sequence>
<dbReference type="Proteomes" id="UP001500427">
    <property type="component" value="Unassembled WGS sequence"/>
</dbReference>
<feature type="domain" description="Gfo/Idh/MocA-like oxidoreductase N-terminal" evidence="1">
    <location>
        <begin position="10"/>
        <end position="120"/>
    </location>
</feature>
<evidence type="ECO:0000313" key="3">
    <source>
        <dbReference type="Proteomes" id="UP001500427"/>
    </source>
</evidence>
<dbReference type="SUPFAM" id="SSF55347">
    <property type="entry name" value="Glyceraldehyde-3-phosphate dehydrogenase-like, C-terminal domain"/>
    <property type="match status" value="1"/>
</dbReference>
<reference evidence="3" key="1">
    <citation type="journal article" date="2019" name="Int. J. Syst. Evol. Microbiol.">
        <title>The Global Catalogue of Microorganisms (GCM) 10K type strain sequencing project: providing services to taxonomists for standard genome sequencing and annotation.</title>
        <authorList>
            <consortium name="The Broad Institute Genomics Platform"/>
            <consortium name="The Broad Institute Genome Sequencing Center for Infectious Disease"/>
            <person name="Wu L."/>
            <person name="Ma J."/>
        </authorList>
    </citation>
    <scope>NUCLEOTIDE SEQUENCE [LARGE SCALE GENOMIC DNA]</scope>
    <source>
        <strain evidence="3">JCM 17687</strain>
    </source>
</reference>
<name>A0ABP9JLE8_9MICO</name>
<evidence type="ECO:0000313" key="2">
    <source>
        <dbReference type="EMBL" id="GAA5033688.1"/>
    </source>
</evidence>
<dbReference type="Gene3D" id="3.40.50.720">
    <property type="entry name" value="NAD(P)-binding Rossmann-like Domain"/>
    <property type="match status" value="1"/>
</dbReference>
<dbReference type="SUPFAM" id="SSF51735">
    <property type="entry name" value="NAD(P)-binding Rossmann-fold domains"/>
    <property type="match status" value="1"/>
</dbReference>
<comment type="caution">
    <text evidence="2">The sequence shown here is derived from an EMBL/GenBank/DDBJ whole genome shotgun (WGS) entry which is preliminary data.</text>
</comment>
<organism evidence="2 3">
    <name type="scientific">Terrabacter aeriphilus</name>
    <dbReference type="NCBI Taxonomy" id="515662"/>
    <lineage>
        <taxon>Bacteria</taxon>
        <taxon>Bacillati</taxon>
        <taxon>Actinomycetota</taxon>
        <taxon>Actinomycetes</taxon>
        <taxon>Micrococcales</taxon>
        <taxon>Intrasporangiaceae</taxon>
        <taxon>Terrabacter</taxon>
    </lineage>
</organism>
<dbReference type="Pfam" id="PF01408">
    <property type="entry name" value="GFO_IDH_MocA"/>
    <property type="match status" value="1"/>
</dbReference>